<keyword evidence="2" id="KW-0732">Signal</keyword>
<feature type="domain" description="BD-FAE-like" evidence="3">
    <location>
        <begin position="83"/>
        <end position="280"/>
    </location>
</feature>
<dbReference type="InterPro" id="IPR029058">
    <property type="entry name" value="AB_hydrolase_fold"/>
</dbReference>
<dbReference type="Proteomes" id="UP001214854">
    <property type="component" value="Unassembled WGS sequence"/>
</dbReference>
<dbReference type="EMBL" id="JAQQKX010000002">
    <property type="protein sequence ID" value="MDC7682419.1"/>
    <property type="molecule type" value="Genomic_DNA"/>
</dbReference>
<dbReference type="PANTHER" id="PTHR48081:SF6">
    <property type="entry name" value="PEPTIDASE S9 PROLYL OLIGOPEPTIDASE CATALYTIC DOMAIN-CONTAINING PROTEIN"/>
    <property type="match status" value="1"/>
</dbReference>
<reference evidence="4 5" key="1">
    <citation type="submission" date="2023-01" db="EMBL/GenBank/DDBJ databases">
        <title>Novel species of the genus Asticcacaulis isolated from rivers.</title>
        <authorList>
            <person name="Lu H."/>
        </authorList>
    </citation>
    <scope>NUCLEOTIDE SEQUENCE [LARGE SCALE GENOMIC DNA]</scope>
    <source>
        <strain evidence="4 5">BYS171W</strain>
    </source>
</reference>
<organism evidence="4 5">
    <name type="scientific">Asticcacaulis aquaticus</name>
    <dbReference type="NCBI Taxonomy" id="2984212"/>
    <lineage>
        <taxon>Bacteria</taxon>
        <taxon>Pseudomonadati</taxon>
        <taxon>Pseudomonadota</taxon>
        <taxon>Alphaproteobacteria</taxon>
        <taxon>Caulobacterales</taxon>
        <taxon>Caulobacteraceae</taxon>
        <taxon>Asticcacaulis</taxon>
    </lineage>
</organism>
<evidence type="ECO:0000256" key="1">
    <source>
        <dbReference type="ARBA" id="ARBA00022801"/>
    </source>
</evidence>
<dbReference type="PANTHER" id="PTHR48081">
    <property type="entry name" value="AB HYDROLASE SUPERFAMILY PROTEIN C4A8.06C"/>
    <property type="match status" value="1"/>
</dbReference>
<accession>A0ABT5HR11</accession>
<dbReference type="SUPFAM" id="SSF53474">
    <property type="entry name" value="alpha/beta-Hydrolases"/>
    <property type="match status" value="1"/>
</dbReference>
<feature type="chain" id="PRO_5045171618" evidence="2">
    <location>
        <begin position="25"/>
        <end position="324"/>
    </location>
</feature>
<keyword evidence="5" id="KW-1185">Reference proteome</keyword>
<dbReference type="InterPro" id="IPR049492">
    <property type="entry name" value="BD-FAE-like_dom"/>
</dbReference>
<sequence>MTIDRRTLLSAGLTSGLIATSAGAVHATTPQEVMGLPDTTEYIDLWPKGPAGRLNPALTETSPASGEPAMRRTSGIVNPRMAVYRPKTPNGSAMLIIPGGGYRIVSIDNEGHYIARYLAAAGITAFVLFYRLPNEGWANQADVPLTDAQRAMRLIRARAKTYNLDPQKVGAMGFSAGGHLCCSLATRYAASVYTAVDEADALDARPVLFAPVYPVVSMRPGITHTGSRDNLIGATAEEAKLALYSTDEQVTTQTPPAFIVHAEDDKTVPVENSLRLRAALRKVGVTVETHLYPEGGHGFGLRNPKAQWGELFLNFARGRGLFNG</sequence>
<dbReference type="GO" id="GO:0016787">
    <property type="term" value="F:hydrolase activity"/>
    <property type="evidence" value="ECO:0007669"/>
    <property type="project" value="UniProtKB-KW"/>
</dbReference>
<dbReference type="Gene3D" id="3.40.50.1820">
    <property type="entry name" value="alpha/beta hydrolase"/>
    <property type="match status" value="1"/>
</dbReference>
<evidence type="ECO:0000313" key="4">
    <source>
        <dbReference type="EMBL" id="MDC7682419.1"/>
    </source>
</evidence>
<evidence type="ECO:0000259" key="3">
    <source>
        <dbReference type="Pfam" id="PF20434"/>
    </source>
</evidence>
<dbReference type="Pfam" id="PF20434">
    <property type="entry name" value="BD-FAE"/>
    <property type="match status" value="1"/>
</dbReference>
<dbReference type="RefSeq" id="WP_272746909.1">
    <property type="nucleotide sequence ID" value="NZ_JAQQKX010000002.1"/>
</dbReference>
<proteinExistence type="predicted"/>
<dbReference type="InterPro" id="IPR050300">
    <property type="entry name" value="GDXG_lipolytic_enzyme"/>
</dbReference>
<feature type="signal peptide" evidence="2">
    <location>
        <begin position="1"/>
        <end position="24"/>
    </location>
</feature>
<gene>
    <name evidence="4" type="ORF">PQU92_03980</name>
</gene>
<protein>
    <submittedName>
        <fullName evidence="4">Alpha/beta hydrolase</fullName>
    </submittedName>
</protein>
<evidence type="ECO:0000313" key="5">
    <source>
        <dbReference type="Proteomes" id="UP001214854"/>
    </source>
</evidence>
<name>A0ABT5HR11_9CAUL</name>
<keyword evidence="1 4" id="KW-0378">Hydrolase</keyword>
<comment type="caution">
    <text evidence="4">The sequence shown here is derived from an EMBL/GenBank/DDBJ whole genome shotgun (WGS) entry which is preliminary data.</text>
</comment>
<evidence type="ECO:0000256" key="2">
    <source>
        <dbReference type="SAM" id="SignalP"/>
    </source>
</evidence>